<dbReference type="RefSeq" id="WP_084274698.1">
    <property type="nucleotide sequence ID" value="NZ_AP026671.1"/>
</dbReference>
<name>A0A1W1WQ25_9BACT</name>
<sequence>MFKIIEKLVRKDPVFYTQAIDVTKNILGIHVPFNATSMAKVAAAELVRQRIRNIFVIPNNDFKYGGTIIFSTDINAALGGENSARNTIENLLKLKWQMVIDSLADNRKLQEFQKQNSFGDIKWSVGNFFKGKFLDRNGKEYSEKSISLYVSNISSQLLKELAGLIAKELNQKAVLIQDRNINKIYLLLV</sequence>
<dbReference type="EMBL" id="FWWZ01000001">
    <property type="protein sequence ID" value="SMC08408.1"/>
    <property type="molecule type" value="Genomic_DNA"/>
</dbReference>
<evidence type="ECO:0000313" key="1">
    <source>
        <dbReference type="EMBL" id="SMC08408.1"/>
    </source>
</evidence>
<proteinExistence type="predicted"/>
<evidence type="ECO:0000313" key="2">
    <source>
        <dbReference type="Proteomes" id="UP000192602"/>
    </source>
</evidence>
<dbReference type="AlphaFoldDB" id="A0A1W1WQ25"/>
<accession>A0A1W1WQ25</accession>
<dbReference type="Proteomes" id="UP000192602">
    <property type="component" value="Unassembled WGS sequence"/>
</dbReference>
<keyword evidence="2" id="KW-1185">Reference proteome</keyword>
<organism evidence="1 2">
    <name type="scientific">Nitratiruptor tergarcus DSM 16512</name>
    <dbReference type="NCBI Taxonomy" id="1069081"/>
    <lineage>
        <taxon>Bacteria</taxon>
        <taxon>Pseudomonadati</taxon>
        <taxon>Campylobacterota</taxon>
        <taxon>Epsilonproteobacteria</taxon>
        <taxon>Nautiliales</taxon>
        <taxon>Nitratiruptoraceae</taxon>
        <taxon>Nitratiruptor</taxon>
    </lineage>
</organism>
<gene>
    <name evidence="1" type="ORF">SAMN05660197_0160</name>
</gene>
<protein>
    <submittedName>
        <fullName evidence="1">Uncharacterized protein</fullName>
    </submittedName>
</protein>
<reference evidence="2" key="1">
    <citation type="submission" date="2017-04" db="EMBL/GenBank/DDBJ databases">
        <authorList>
            <person name="Varghese N."/>
            <person name="Submissions S."/>
        </authorList>
    </citation>
    <scope>NUCLEOTIDE SEQUENCE [LARGE SCALE GENOMIC DNA]</scope>
    <source>
        <strain evidence="2">DSM 16512</strain>
    </source>
</reference>
<dbReference type="STRING" id="1069081.SAMN05660197_0160"/>